<dbReference type="GO" id="GO:0009398">
    <property type="term" value="P:FMN biosynthetic process"/>
    <property type="evidence" value="ECO:0007669"/>
    <property type="project" value="UniProtKB-UniRule"/>
</dbReference>
<evidence type="ECO:0000256" key="7">
    <source>
        <dbReference type="ARBA" id="ARBA00022643"/>
    </source>
</evidence>
<feature type="binding site" evidence="17">
    <location>
        <position position="189"/>
    </location>
    <ligand>
        <name>FMN</name>
        <dbReference type="ChEBI" id="CHEBI:58210"/>
    </ligand>
</feature>
<dbReference type="InterPro" id="IPR036388">
    <property type="entry name" value="WH-like_DNA-bd_sf"/>
</dbReference>
<keyword evidence="7 17" id="KW-0288">FMN</keyword>
<comment type="caution">
    <text evidence="17">Lacks conserved residue(s) required for the propagation of feature annotation.</text>
</comment>
<accession>A0A150IYA5</accession>
<dbReference type="InterPro" id="IPR023470">
    <property type="entry name" value="Riboflavin_kinase_archaeal"/>
</dbReference>
<comment type="caution">
    <text evidence="19">The sequence shown here is derived from an EMBL/GenBank/DDBJ whole genome shotgun (WGS) entry which is preliminary data.</text>
</comment>
<evidence type="ECO:0000256" key="6">
    <source>
        <dbReference type="ARBA" id="ARBA00022630"/>
    </source>
</evidence>
<dbReference type="Gene3D" id="2.40.30.30">
    <property type="entry name" value="Riboflavin kinase-like"/>
    <property type="match status" value="1"/>
</dbReference>
<keyword evidence="9 17" id="KW-0479">Metal-binding</keyword>
<dbReference type="InterPro" id="IPR023602">
    <property type="entry name" value="Riboflavin_kinase_CTP-dep"/>
</dbReference>
<evidence type="ECO:0000256" key="1">
    <source>
        <dbReference type="ARBA" id="ARBA00003072"/>
    </source>
</evidence>
<dbReference type="AlphaFoldDB" id="A0A150IYA5"/>
<dbReference type="PANTHER" id="PTHR40706">
    <property type="entry name" value="RIBOFLAVIN KINASE"/>
    <property type="match status" value="1"/>
</dbReference>
<feature type="binding site" evidence="17">
    <location>
        <begin position="202"/>
        <end position="205"/>
    </location>
    <ligand>
        <name>CDP</name>
        <dbReference type="ChEBI" id="CHEBI:58069"/>
    </ligand>
</feature>
<evidence type="ECO:0000256" key="10">
    <source>
        <dbReference type="ARBA" id="ARBA00022741"/>
    </source>
</evidence>
<evidence type="ECO:0000256" key="15">
    <source>
        <dbReference type="ARBA" id="ARBA00033116"/>
    </source>
</evidence>
<dbReference type="InterPro" id="IPR023465">
    <property type="entry name" value="Riboflavin_kinase_dom_sf"/>
</dbReference>
<name>A0A150IYA5_9EURY</name>
<evidence type="ECO:0000256" key="16">
    <source>
        <dbReference type="ARBA" id="ARBA00047857"/>
    </source>
</evidence>
<feature type="domain" description="Riboflavin kinase" evidence="18">
    <location>
        <begin position="98"/>
        <end position="220"/>
    </location>
</feature>
<evidence type="ECO:0000256" key="5">
    <source>
        <dbReference type="ARBA" id="ARBA00017394"/>
    </source>
</evidence>
<dbReference type="Gene3D" id="1.10.10.10">
    <property type="entry name" value="Winged helix-like DNA-binding domain superfamily/Winged helix DNA-binding domain"/>
    <property type="match status" value="1"/>
</dbReference>
<comment type="catalytic activity">
    <reaction evidence="16 17">
        <text>riboflavin + CTP = CDP + FMN + H(+)</text>
        <dbReference type="Rhea" id="RHEA:25021"/>
        <dbReference type="ChEBI" id="CHEBI:15378"/>
        <dbReference type="ChEBI" id="CHEBI:37563"/>
        <dbReference type="ChEBI" id="CHEBI:57986"/>
        <dbReference type="ChEBI" id="CHEBI:58069"/>
        <dbReference type="ChEBI" id="CHEBI:58210"/>
        <dbReference type="EC" id="2.7.1.161"/>
    </reaction>
</comment>
<comment type="similarity">
    <text evidence="3 17">Belongs to the archaeal riboflavin kinase family.</text>
</comment>
<evidence type="ECO:0000259" key="18">
    <source>
        <dbReference type="Pfam" id="PF01982"/>
    </source>
</evidence>
<reference evidence="19 20" key="1">
    <citation type="journal article" date="2016" name="ISME J.">
        <title>Chasing the elusive Euryarchaeota class WSA2: genomes reveal a uniquely fastidious methyl-reducing methanogen.</title>
        <authorList>
            <person name="Nobu M.K."/>
            <person name="Narihiro T."/>
            <person name="Kuroda K."/>
            <person name="Mei R."/>
            <person name="Liu W.T."/>
        </authorList>
    </citation>
    <scope>NUCLEOTIDE SEQUENCE [LARGE SCALE GENOMIC DNA]</scope>
    <source>
        <strain evidence="19">U1lsi0528_Bin055</strain>
    </source>
</reference>
<evidence type="ECO:0000256" key="3">
    <source>
        <dbReference type="ARBA" id="ARBA00006428"/>
    </source>
</evidence>
<dbReference type="UniPathway" id="UPA00276">
    <property type="reaction ID" value="UER00929"/>
</dbReference>
<dbReference type="Pfam" id="PF01982">
    <property type="entry name" value="CTP-dep_RFKase"/>
    <property type="match status" value="1"/>
</dbReference>
<dbReference type="EMBL" id="LNGC01000083">
    <property type="protein sequence ID" value="KYC49939.1"/>
    <property type="molecule type" value="Genomic_DNA"/>
</dbReference>
<dbReference type="GO" id="GO:0000287">
    <property type="term" value="F:magnesium ion binding"/>
    <property type="evidence" value="ECO:0007669"/>
    <property type="project" value="UniProtKB-UniRule"/>
</dbReference>
<dbReference type="Proteomes" id="UP000075398">
    <property type="component" value="Unassembled WGS sequence"/>
</dbReference>
<feature type="binding site" evidence="17">
    <location>
        <begin position="101"/>
        <end position="106"/>
    </location>
    <ligand>
        <name>CDP</name>
        <dbReference type="ChEBI" id="CHEBI:58069"/>
    </ligand>
</feature>
<protein>
    <recommendedName>
        <fullName evidence="5 17">Riboflavin kinase</fullName>
        <shortName evidence="17">RFK</shortName>
        <ecNumber evidence="4 17">2.7.1.161</ecNumber>
    </recommendedName>
    <alternativeName>
        <fullName evidence="14 17">CTP-dependent riboflavin kinase</fullName>
    </alternativeName>
    <alternativeName>
        <fullName evidence="15 17">CTP:riboflavin 5'-phosphotransferase</fullName>
    </alternativeName>
    <alternativeName>
        <fullName evidence="13 17">Flavokinase</fullName>
    </alternativeName>
</protein>
<dbReference type="GO" id="GO:0000166">
    <property type="term" value="F:nucleotide binding"/>
    <property type="evidence" value="ECO:0007669"/>
    <property type="project" value="UniProtKB-UniRule"/>
</dbReference>
<gene>
    <name evidence="17 19" type="primary">ribK</name>
    <name evidence="19" type="ORF">AMQ22_01541</name>
</gene>
<organism evidence="19 20">
    <name type="scientific">Candidatus Methanofastidiosum methylothiophilum</name>
    <dbReference type="NCBI Taxonomy" id="1705564"/>
    <lineage>
        <taxon>Archaea</taxon>
        <taxon>Methanobacteriati</taxon>
        <taxon>Methanobacteriota</taxon>
        <taxon>Stenosarchaea group</taxon>
        <taxon>Candidatus Methanofastidiosia</taxon>
        <taxon>Candidatus Methanofastidiosales</taxon>
        <taxon>Candidatus Methanofastidiosaceae</taxon>
        <taxon>Candidatus Methanofastidiosum</taxon>
    </lineage>
</organism>
<evidence type="ECO:0000256" key="9">
    <source>
        <dbReference type="ARBA" id="ARBA00022723"/>
    </source>
</evidence>
<dbReference type="PANTHER" id="PTHR40706:SF1">
    <property type="entry name" value="RIBOFLAVIN KINASE"/>
    <property type="match status" value="1"/>
</dbReference>
<comment type="function">
    <text evidence="1 17">Catalyzes the CTP-dependent phosphorylation of riboflavin (vitamin B2) to form flavin mononucleotide (FMN).</text>
</comment>
<dbReference type="STRING" id="1705564.APG08_00360"/>
<keyword evidence="12 17" id="KW-0460">Magnesium</keyword>
<evidence type="ECO:0000256" key="14">
    <source>
        <dbReference type="ARBA" id="ARBA00030544"/>
    </source>
</evidence>
<dbReference type="GO" id="GO:0009231">
    <property type="term" value="P:riboflavin biosynthetic process"/>
    <property type="evidence" value="ECO:0007669"/>
    <property type="project" value="InterPro"/>
</dbReference>
<sequence length="222" mass="24883">MKDSHLLPLLTLAKKGKIKGSVFISSKDLGKDLGVSQQTASRWLKELESLGAIKRELVKGGQTITLTEQGKNYLKTFFVDMCELFNKKNDELTIDGTIVSGIGEGKYYVSRPFYKKQFEDGLGFSPYPGTLNIKLTDETDILLRKFLDRYPSVILKSGNDEGRSFGHVRCYKALIDEKVEGAVIIPLRTHHPPNVVEIISPKNLKNALKKKDGDLIRITIEV</sequence>
<evidence type="ECO:0000256" key="8">
    <source>
        <dbReference type="ARBA" id="ARBA00022679"/>
    </source>
</evidence>
<dbReference type="SUPFAM" id="SSF82114">
    <property type="entry name" value="Riboflavin kinase-like"/>
    <property type="match status" value="1"/>
</dbReference>
<proteinExistence type="inferred from homology"/>
<feature type="binding site" evidence="17">
    <location>
        <position position="197"/>
    </location>
    <ligand>
        <name>FMN</name>
        <dbReference type="ChEBI" id="CHEBI:58210"/>
    </ligand>
</feature>
<feature type="binding site" evidence="17">
    <location>
        <position position="130"/>
    </location>
    <ligand>
        <name>Mg(2+)</name>
        <dbReference type="ChEBI" id="CHEBI:18420"/>
    </ligand>
</feature>
<dbReference type="SUPFAM" id="SSF46785">
    <property type="entry name" value="Winged helix' DNA-binding domain"/>
    <property type="match status" value="1"/>
</dbReference>
<keyword evidence="11 17" id="KW-0418">Kinase</keyword>
<evidence type="ECO:0000256" key="12">
    <source>
        <dbReference type="ARBA" id="ARBA00022842"/>
    </source>
</evidence>
<keyword evidence="6 17" id="KW-0285">Flavoprotein</keyword>
<dbReference type="HAMAP" id="MF_01285">
    <property type="entry name" value="Riboflavin_kinase"/>
    <property type="match status" value="1"/>
</dbReference>
<dbReference type="EC" id="2.7.1.161" evidence="4 17"/>
<keyword evidence="8 17" id="KW-0808">Transferase</keyword>
<dbReference type="InterPro" id="IPR036390">
    <property type="entry name" value="WH_DNA-bd_sf"/>
</dbReference>
<evidence type="ECO:0000256" key="13">
    <source>
        <dbReference type="ARBA" id="ARBA00029789"/>
    </source>
</evidence>
<comment type="cofactor">
    <cofactor evidence="17">
        <name>Mg(2+)</name>
        <dbReference type="ChEBI" id="CHEBI:18420"/>
    </cofactor>
    <text evidence="17">Binds 1 Mg(2+) ion per subunit.</text>
</comment>
<evidence type="ECO:0000313" key="19">
    <source>
        <dbReference type="EMBL" id="KYC49939.1"/>
    </source>
</evidence>
<feature type="binding site" evidence="17">
    <location>
        <position position="132"/>
    </location>
    <ligand>
        <name>Mg(2+)</name>
        <dbReference type="ChEBI" id="CHEBI:18420"/>
    </ligand>
</feature>
<comment type="pathway">
    <text evidence="2 17">Cofactor biosynthesis; FMN biosynthesis; FMN from riboflavin (CTP route): step 1/1.</text>
</comment>
<evidence type="ECO:0000313" key="20">
    <source>
        <dbReference type="Proteomes" id="UP000075398"/>
    </source>
</evidence>
<dbReference type="GO" id="GO:0008531">
    <property type="term" value="F:riboflavin kinase activity"/>
    <property type="evidence" value="ECO:0007669"/>
    <property type="project" value="InterPro"/>
</dbReference>
<keyword evidence="10 17" id="KW-0547">Nucleotide-binding</keyword>
<evidence type="ECO:0000256" key="2">
    <source>
        <dbReference type="ARBA" id="ARBA00005219"/>
    </source>
</evidence>
<evidence type="ECO:0000256" key="4">
    <source>
        <dbReference type="ARBA" id="ARBA00011987"/>
    </source>
</evidence>
<evidence type="ECO:0000256" key="17">
    <source>
        <dbReference type="HAMAP-Rule" id="MF_01285"/>
    </source>
</evidence>
<dbReference type="InterPro" id="IPR039063">
    <property type="entry name" value="RibK_CTP-dep"/>
</dbReference>
<evidence type="ECO:0000256" key="11">
    <source>
        <dbReference type="ARBA" id="ARBA00022777"/>
    </source>
</evidence>